<comment type="subcellular location">
    <subcellularLocation>
        <location evidence="1">Membrane</location>
        <topology evidence="1">Multi-pass membrane protein</topology>
    </subcellularLocation>
</comment>
<dbReference type="GO" id="GO:0016020">
    <property type="term" value="C:membrane"/>
    <property type="evidence" value="ECO:0007669"/>
    <property type="project" value="UniProtKB-SubCell"/>
</dbReference>
<dbReference type="InterPro" id="IPR005828">
    <property type="entry name" value="MFS_sugar_transport-like"/>
</dbReference>
<dbReference type="Gene3D" id="1.20.1250.20">
    <property type="entry name" value="MFS general substrate transporter like domains"/>
    <property type="match status" value="1"/>
</dbReference>
<evidence type="ECO:0000256" key="4">
    <source>
        <dbReference type="ARBA" id="ARBA00023136"/>
    </source>
</evidence>
<keyword evidence="4" id="KW-0472">Membrane</keyword>
<dbReference type="SUPFAM" id="SSF103473">
    <property type="entry name" value="MFS general substrate transporter"/>
    <property type="match status" value="1"/>
</dbReference>
<dbReference type="EMBL" id="HG994593">
    <property type="protein sequence ID" value="CAF2837429.1"/>
    <property type="molecule type" value="Genomic_DNA"/>
</dbReference>
<evidence type="ECO:0000256" key="3">
    <source>
        <dbReference type="ARBA" id="ARBA00022989"/>
    </source>
</evidence>
<evidence type="ECO:0000313" key="5">
    <source>
        <dbReference type="EMBL" id="CAF2837429.1"/>
    </source>
</evidence>
<name>A0A7R8H3U8_LEPSM</name>
<proteinExistence type="predicted"/>
<keyword evidence="6" id="KW-1185">Reference proteome</keyword>
<dbReference type="GO" id="GO:0022857">
    <property type="term" value="F:transmembrane transporter activity"/>
    <property type="evidence" value="ECO:0007669"/>
    <property type="project" value="InterPro"/>
</dbReference>
<dbReference type="InterPro" id="IPR036259">
    <property type="entry name" value="MFS_trans_sf"/>
</dbReference>
<dbReference type="Proteomes" id="UP000675881">
    <property type="component" value="Chromosome 14"/>
</dbReference>
<gene>
    <name evidence="5" type="ORF">LSAA_5426</name>
</gene>
<keyword evidence="3" id="KW-1133">Transmembrane helix</keyword>
<sequence length="293" mass="32957">MYKHWRYIQLAINIPTIATIFYIWIIPESVRWLLSKDKLKKAESIVRSIASYNSLRLDSSWLRNEMETVVRELRRLSPTSPGIKDLLMKPKTRRNSFSLFFIWLSVSLSYYGITYSIPDLSGDIHLNFMIGGGIELAAYLFAFVVFNGFGRKYPLVCYLFVSGLICISIVIIKKFVSPKSVDTQGLSIGLALMGKATVVSSFCANGSCAFWGRIGSLIAPQLLMLCKYWYPENPQLLTFCAFGGLSFIAAFLTIFLPETYNAALPDTVTEANILGRPTQPSINSSYDITKKQV</sequence>
<keyword evidence="2" id="KW-0812">Transmembrane</keyword>
<dbReference type="Pfam" id="PF00083">
    <property type="entry name" value="Sugar_tr"/>
    <property type="match status" value="1"/>
</dbReference>
<evidence type="ECO:0000256" key="2">
    <source>
        <dbReference type="ARBA" id="ARBA00022692"/>
    </source>
</evidence>
<evidence type="ECO:0000256" key="1">
    <source>
        <dbReference type="ARBA" id="ARBA00004141"/>
    </source>
</evidence>
<accession>A0A7R8H3U8</accession>
<reference evidence="5" key="1">
    <citation type="submission" date="2021-02" db="EMBL/GenBank/DDBJ databases">
        <authorList>
            <person name="Bekaert M."/>
        </authorList>
    </citation>
    <scope>NUCLEOTIDE SEQUENCE</scope>
    <source>
        <strain evidence="5">IoA-00</strain>
    </source>
</reference>
<dbReference type="PANTHER" id="PTHR24064">
    <property type="entry name" value="SOLUTE CARRIER FAMILY 22 MEMBER"/>
    <property type="match status" value="1"/>
</dbReference>
<organism evidence="5 6">
    <name type="scientific">Lepeophtheirus salmonis</name>
    <name type="common">Salmon louse</name>
    <name type="synonym">Caligus salmonis</name>
    <dbReference type="NCBI Taxonomy" id="72036"/>
    <lineage>
        <taxon>Eukaryota</taxon>
        <taxon>Metazoa</taxon>
        <taxon>Ecdysozoa</taxon>
        <taxon>Arthropoda</taxon>
        <taxon>Crustacea</taxon>
        <taxon>Multicrustacea</taxon>
        <taxon>Hexanauplia</taxon>
        <taxon>Copepoda</taxon>
        <taxon>Siphonostomatoida</taxon>
        <taxon>Caligidae</taxon>
        <taxon>Lepeophtheirus</taxon>
    </lineage>
</organism>
<protein>
    <submittedName>
        <fullName evidence="5">SLC22A4_5</fullName>
    </submittedName>
</protein>
<evidence type="ECO:0000313" key="6">
    <source>
        <dbReference type="Proteomes" id="UP000675881"/>
    </source>
</evidence>
<dbReference type="AlphaFoldDB" id="A0A7R8H3U8"/>
<dbReference type="OrthoDB" id="3936150at2759"/>